<reference evidence="17 18" key="1">
    <citation type="journal article" date="2012" name="BMC Genomics">
        <title>Complete genome sequence of Saccharothrix espanaensis DSM 44229T and comparison to the other completely sequenced Pseudonocardiaceae.</title>
        <authorList>
            <person name="Strobel T."/>
            <person name="Al-Dilaimi A."/>
            <person name="Blom J."/>
            <person name="Gessner A."/>
            <person name="Kalinowski J."/>
            <person name="Luzhetska M."/>
            <person name="Puhler A."/>
            <person name="Szczepanowski R."/>
            <person name="Bechthold A."/>
            <person name="Ruckert C."/>
        </authorList>
    </citation>
    <scope>NUCLEOTIDE SEQUENCE [LARGE SCALE GENOMIC DNA]</scope>
    <source>
        <strain evidence="18">ATCC 51144 / DSM 44229 / JCM 9112 / NBRC 15066 / NRRL 15764</strain>
    </source>
</reference>
<dbReference type="SUPFAM" id="SSF46785">
    <property type="entry name" value="Winged helix' DNA-binding domain"/>
    <property type="match status" value="1"/>
</dbReference>
<organism evidence="17 18">
    <name type="scientific">Saccharothrix espanaensis (strain ATCC 51144 / DSM 44229 / JCM 9112 / NBRC 15066 / NRRL 15764)</name>
    <dbReference type="NCBI Taxonomy" id="1179773"/>
    <lineage>
        <taxon>Bacteria</taxon>
        <taxon>Bacillati</taxon>
        <taxon>Actinomycetota</taxon>
        <taxon>Actinomycetes</taxon>
        <taxon>Pseudonocardiales</taxon>
        <taxon>Pseudonocardiaceae</taxon>
        <taxon>Saccharothrix</taxon>
    </lineage>
</organism>
<keyword evidence="6 12" id="KW-0068">Autocatalytic cleavage</keyword>
<feature type="site" description="Cleavage; by autolysis" evidence="12">
    <location>
        <begin position="219"/>
        <end position="220"/>
    </location>
</feature>
<dbReference type="CDD" id="cd06529">
    <property type="entry name" value="S24_LexA-like"/>
    <property type="match status" value="1"/>
</dbReference>
<feature type="region of interest" description="Disordered" evidence="14">
    <location>
        <begin position="1"/>
        <end position="110"/>
    </location>
</feature>
<dbReference type="FunFam" id="2.10.109.10:FF:000001">
    <property type="entry name" value="LexA repressor"/>
    <property type="match status" value="1"/>
</dbReference>
<dbReference type="EMBL" id="HE804045">
    <property type="protein sequence ID" value="CCH28397.1"/>
    <property type="molecule type" value="Genomic_DNA"/>
</dbReference>
<evidence type="ECO:0000259" key="16">
    <source>
        <dbReference type="Pfam" id="PF01726"/>
    </source>
</evidence>
<keyword evidence="7 12" id="KW-0805">Transcription regulation</keyword>
<dbReference type="Gene3D" id="2.10.109.10">
    <property type="entry name" value="Umud Fragment, subunit A"/>
    <property type="match status" value="1"/>
</dbReference>
<evidence type="ECO:0000256" key="7">
    <source>
        <dbReference type="ARBA" id="ARBA00023015"/>
    </source>
</evidence>
<dbReference type="STRING" id="1179773.BN6_10710"/>
<keyword evidence="10 12" id="KW-0234">DNA repair</keyword>
<evidence type="ECO:0000256" key="9">
    <source>
        <dbReference type="ARBA" id="ARBA00023163"/>
    </source>
</evidence>
<dbReference type="InterPro" id="IPR050077">
    <property type="entry name" value="LexA_repressor"/>
</dbReference>
<evidence type="ECO:0000256" key="3">
    <source>
        <dbReference type="ARBA" id="ARBA00022705"/>
    </source>
</evidence>
<evidence type="ECO:0000256" key="5">
    <source>
        <dbReference type="ARBA" id="ARBA00022801"/>
    </source>
</evidence>
<dbReference type="HOGENOM" id="CLU_841697_0_0_11"/>
<dbReference type="eggNOG" id="COG1974">
    <property type="taxonomic scope" value="Bacteria"/>
</dbReference>
<dbReference type="SUPFAM" id="SSF51306">
    <property type="entry name" value="LexA/Signal peptidase"/>
    <property type="match status" value="1"/>
</dbReference>
<dbReference type="Proteomes" id="UP000006281">
    <property type="component" value="Chromosome"/>
</dbReference>
<evidence type="ECO:0000256" key="13">
    <source>
        <dbReference type="RuleBase" id="RU003991"/>
    </source>
</evidence>
<feature type="active site" description="For autocatalytic cleavage activity" evidence="12">
    <location>
        <position position="291"/>
    </location>
</feature>
<keyword evidence="8 12" id="KW-0238">DNA-binding</keyword>
<comment type="subunit">
    <text evidence="12">Homodimer.</text>
</comment>
<dbReference type="HAMAP" id="MF_00015">
    <property type="entry name" value="LexA"/>
    <property type="match status" value="1"/>
</dbReference>
<evidence type="ECO:0000256" key="2">
    <source>
        <dbReference type="ARBA" id="ARBA00022491"/>
    </source>
</evidence>
<feature type="active site" description="For autocatalytic cleavage activity" evidence="12">
    <location>
        <position position="254"/>
    </location>
</feature>
<dbReference type="PANTHER" id="PTHR33516">
    <property type="entry name" value="LEXA REPRESSOR"/>
    <property type="match status" value="1"/>
</dbReference>
<evidence type="ECO:0000256" key="11">
    <source>
        <dbReference type="ARBA" id="ARBA00023236"/>
    </source>
</evidence>
<keyword evidence="4 12" id="KW-0227">DNA damage</keyword>
<dbReference type="PRINTS" id="PR00726">
    <property type="entry name" value="LEXASERPTASE"/>
</dbReference>
<evidence type="ECO:0000256" key="10">
    <source>
        <dbReference type="ARBA" id="ARBA00023204"/>
    </source>
</evidence>
<dbReference type="GO" id="GO:0004252">
    <property type="term" value="F:serine-type endopeptidase activity"/>
    <property type="evidence" value="ECO:0007669"/>
    <property type="project" value="UniProtKB-UniRule"/>
</dbReference>
<dbReference type="GO" id="GO:0003677">
    <property type="term" value="F:DNA binding"/>
    <property type="evidence" value="ECO:0007669"/>
    <property type="project" value="UniProtKB-UniRule"/>
</dbReference>
<dbReference type="EC" id="3.4.21.88" evidence="12"/>
<evidence type="ECO:0000256" key="6">
    <source>
        <dbReference type="ARBA" id="ARBA00022813"/>
    </source>
</evidence>
<dbReference type="GO" id="GO:0045892">
    <property type="term" value="P:negative regulation of DNA-templated transcription"/>
    <property type="evidence" value="ECO:0007669"/>
    <property type="project" value="UniProtKB-UniRule"/>
</dbReference>
<dbReference type="GO" id="GO:0006281">
    <property type="term" value="P:DNA repair"/>
    <property type="evidence" value="ECO:0007669"/>
    <property type="project" value="UniProtKB-UniRule"/>
</dbReference>
<evidence type="ECO:0000313" key="18">
    <source>
        <dbReference type="Proteomes" id="UP000006281"/>
    </source>
</evidence>
<keyword evidence="3 12" id="KW-0235">DNA replication</keyword>
<dbReference type="Gene3D" id="1.10.10.10">
    <property type="entry name" value="Winged helix-like DNA-binding domain superfamily/Winged helix DNA-binding domain"/>
    <property type="match status" value="1"/>
</dbReference>
<dbReference type="InterPro" id="IPR006197">
    <property type="entry name" value="Peptidase_S24_LexA"/>
</dbReference>
<dbReference type="GO" id="GO:0006508">
    <property type="term" value="P:proteolysis"/>
    <property type="evidence" value="ECO:0007669"/>
    <property type="project" value="InterPro"/>
</dbReference>
<evidence type="ECO:0000256" key="1">
    <source>
        <dbReference type="ARBA" id="ARBA00007484"/>
    </source>
</evidence>
<dbReference type="PANTHER" id="PTHR33516:SF2">
    <property type="entry name" value="LEXA REPRESSOR-RELATED"/>
    <property type="match status" value="1"/>
</dbReference>
<comment type="function">
    <text evidence="12">Represses a number of genes involved in the response to DNA damage (SOS response), including recA and lexA. In the presence of single-stranded DNA, RecA interacts with LexA causing an autocatalytic cleavage which disrupts the DNA-binding part of LexA, leading to derepression of the SOS regulon and eventually DNA repair.</text>
</comment>
<evidence type="ECO:0000259" key="15">
    <source>
        <dbReference type="Pfam" id="PF00717"/>
    </source>
</evidence>
<evidence type="ECO:0000256" key="8">
    <source>
        <dbReference type="ARBA" id="ARBA00023125"/>
    </source>
</evidence>
<feature type="domain" description="LexA repressor DNA-binding" evidence="16">
    <location>
        <begin position="126"/>
        <end position="188"/>
    </location>
</feature>
<dbReference type="GO" id="GO:0006260">
    <property type="term" value="P:DNA replication"/>
    <property type="evidence" value="ECO:0007669"/>
    <property type="project" value="UniProtKB-UniRule"/>
</dbReference>
<dbReference type="InterPro" id="IPR036390">
    <property type="entry name" value="WH_DNA-bd_sf"/>
</dbReference>
<dbReference type="CDD" id="cd00090">
    <property type="entry name" value="HTH_ARSR"/>
    <property type="match status" value="1"/>
</dbReference>
<dbReference type="GO" id="GO:0009432">
    <property type="term" value="P:SOS response"/>
    <property type="evidence" value="ECO:0007669"/>
    <property type="project" value="UniProtKB-UniRule"/>
</dbReference>
<comment type="catalytic activity">
    <reaction evidence="12">
        <text>Hydrolysis of Ala-|-Gly bond in repressor LexA.</text>
        <dbReference type="EC" id="3.4.21.88"/>
    </reaction>
</comment>
<dbReference type="Pfam" id="PF00717">
    <property type="entry name" value="Peptidase_S24"/>
    <property type="match status" value="1"/>
</dbReference>
<dbReference type="AlphaFoldDB" id="K0JSB4"/>
<dbReference type="KEGG" id="sesp:BN6_10710"/>
<feature type="DNA-binding region" description="H-T-H motif" evidence="12">
    <location>
        <begin position="152"/>
        <end position="172"/>
    </location>
</feature>
<dbReference type="InterPro" id="IPR006199">
    <property type="entry name" value="LexA_DNA-bd_dom"/>
</dbReference>
<evidence type="ECO:0000256" key="14">
    <source>
        <dbReference type="SAM" id="MobiDB-lite"/>
    </source>
</evidence>
<accession>K0JSB4</accession>
<keyword evidence="18" id="KW-1185">Reference proteome</keyword>
<feature type="compositionally biased region" description="Basic residues" evidence="14">
    <location>
        <begin position="1"/>
        <end position="20"/>
    </location>
</feature>
<name>K0JSB4_SACES</name>
<dbReference type="Pfam" id="PF01726">
    <property type="entry name" value="LexA_DNA_bind"/>
    <property type="match status" value="1"/>
</dbReference>
<proteinExistence type="inferred from homology"/>
<dbReference type="NCBIfam" id="TIGR00498">
    <property type="entry name" value="lexA"/>
    <property type="match status" value="1"/>
</dbReference>
<sequence>MRRRPLRCRPASCRRPRGRAGRAGPDRPGGRPAPAGCPVRRRWGRPPSPWANSIPSWTPEKFPLSVARRSGRPAPPYSPHAGAPLEPAVRSPDAHLHLPGTGPGQPLSTIPEVTAYDDVFDDLDASALPTRQQRILVAIRDWVVRHGHSPSTRQLGEAVGLRSASAVSRHLAALEDKGFLRRGDTVSRPIDVRAFLHAPGTRRPAAESVAVPVVGHIAAGTPITAEEHVDDTITLSRELTGRGTVFGLRVRGDSMVDAAICDGDIVVVRRQTEAHSGQIVAAMIDEEATVKVYQRRNGHVSLEPRNDAYAPIPGDHAAILGVVVSVLRSV</sequence>
<dbReference type="PATRIC" id="fig|1179773.3.peg.1072"/>
<keyword evidence="2 12" id="KW-0678">Repressor</keyword>
<comment type="similarity">
    <text evidence="1 12 13">Belongs to the peptidase S24 family.</text>
</comment>
<protein>
    <recommendedName>
        <fullName evidence="12">LexA repressor</fullName>
        <ecNumber evidence="12">3.4.21.88</ecNumber>
    </recommendedName>
</protein>
<evidence type="ECO:0000313" key="17">
    <source>
        <dbReference type="EMBL" id="CCH28397.1"/>
    </source>
</evidence>
<evidence type="ECO:0000256" key="4">
    <source>
        <dbReference type="ARBA" id="ARBA00022763"/>
    </source>
</evidence>
<feature type="domain" description="Peptidase S24/S26A/S26B/S26C" evidence="15">
    <location>
        <begin position="212"/>
        <end position="324"/>
    </location>
</feature>
<dbReference type="InterPro" id="IPR011991">
    <property type="entry name" value="ArsR-like_HTH"/>
</dbReference>
<evidence type="ECO:0000256" key="12">
    <source>
        <dbReference type="HAMAP-Rule" id="MF_00015"/>
    </source>
</evidence>
<dbReference type="InterPro" id="IPR006200">
    <property type="entry name" value="LexA"/>
</dbReference>
<dbReference type="InterPro" id="IPR015927">
    <property type="entry name" value="Peptidase_S24_S26A/B/C"/>
</dbReference>
<dbReference type="InterPro" id="IPR036388">
    <property type="entry name" value="WH-like_DNA-bd_sf"/>
</dbReference>
<dbReference type="InterPro" id="IPR039418">
    <property type="entry name" value="LexA-like"/>
</dbReference>
<keyword evidence="5 12" id="KW-0378">Hydrolase</keyword>
<gene>
    <name evidence="17" type="primary">lexA1</name>
    <name evidence="12" type="synonym">lexA</name>
    <name evidence="17" type="ordered locus">BN6_10710</name>
</gene>
<dbReference type="InterPro" id="IPR036286">
    <property type="entry name" value="LexA/Signal_pep-like_sf"/>
</dbReference>
<keyword evidence="11 12" id="KW-0742">SOS response</keyword>
<keyword evidence="9 12" id="KW-0804">Transcription</keyword>